<gene>
    <name evidence="2" type="ORF">LEP1GSC058_2832</name>
</gene>
<accession>S3W1C7</accession>
<organism evidence="2 3">
    <name type="scientific">Leptospira fainei serovar Hurstbridge str. BUT 6</name>
    <dbReference type="NCBI Taxonomy" id="1193011"/>
    <lineage>
        <taxon>Bacteria</taxon>
        <taxon>Pseudomonadati</taxon>
        <taxon>Spirochaetota</taxon>
        <taxon>Spirochaetia</taxon>
        <taxon>Leptospirales</taxon>
        <taxon>Leptospiraceae</taxon>
        <taxon>Leptospira</taxon>
    </lineage>
</organism>
<keyword evidence="1" id="KW-1133">Transmembrane helix</keyword>
<reference evidence="2" key="1">
    <citation type="submission" date="2013-04" db="EMBL/GenBank/DDBJ databases">
        <authorList>
            <person name="Harkins D.M."/>
            <person name="Durkin A.S."/>
            <person name="Selengut J.D."/>
            <person name="Sanka R."/>
            <person name="DePew J."/>
            <person name="Purushe J."/>
            <person name="Ahmed A."/>
            <person name="van der Linden H."/>
            <person name="Goris M.G.A."/>
            <person name="Hartskeerl R.A."/>
            <person name="Vinetz J.M."/>
            <person name="Sutton G.G."/>
            <person name="Nelson W.C."/>
            <person name="Fouts D.E."/>
        </authorList>
    </citation>
    <scope>NUCLEOTIDE SEQUENCE [LARGE SCALE GENOMIC DNA]</scope>
    <source>
        <strain evidence="2">BUT 6</strain>
    </source>
</reference>
<sequence>MVYRLVPAFARRWVAIINVIPVLVYYIRPTVVTSFRR</sequence>
<comment type="caution">
    <text evidence="2">The sequence shown here is derived from an EMBL/GenBank/DDBJ whole genome shotgun (WGS) entry which is preliminary data.</text>
</comment>
<keyword evidence="1" id="KW-0812">Transmembrane</keyword>
<keyword evidence="1" id="KW-0472">Membrane</keyword>
<proteinExistence type="predicted"/>
<dbReference type="AlphaFoldDB" id="S3W1C7"/>
<keyword evidence="3" id="KW-1185">Reference proteome</keyword>
<evidence type="ECO:0000313" key="2">
    <source>
        <dbReference type="EMBL" id="EPG74092.1"/>
    </source>
</evidence>
<evidence type="ECO:0000313" key="3">
    <source>
        <dbReference type="Proteomes" id="UP000014540"/>
    </source>
</evidence>
<protein>
    <submittedName>
        <fullName evidence="2">Uncharacterized protein</fullName>
    </submittedName>
</protein>
<dbReference type="EMBL" id="AKWZ02000010">
    <property type="protein sequence ID" value="EPG74092.1"/>
    <property type="molecule type" value="Genomic_DNA"/>
</dbReference>
<name>S3W1C7_9LEPT</name>
<dbReference type="Proteomes" id="UP000014540">
    <property type="component" value="Unassembled WGS sequence"/>
</dbReference>
<feature type="transmembrane region" description="Helical" evidence="1">
    <location>
        <begin position="12"/>
        <end position="28"/>
    </location>
</feature>
<dbReference type="STRING" id="1193011.LEP1GSC058_2832"/>
<evidence type="ECO:0000256" key="1">
    <source>
        <dbReference type="SAM" id="Phobius"/>
    </source>
</evidence>